<keyword evidence="1" id="KW-0472">Membrane</keyword>
<feature type="transmembrane region" description="Helical" evidence="1">
    <location>
        <begin position="247"/>
        <end position="266"/>
    </location>
</feature>
<gene>
    <name evidence="3" type="ORF">QEH59_14400</name>
</gene>
<name>A0ABU1APE5_9BACT</name>
<organism evidence="3 4">
    <name type="scientific">Thalassobacterium sedimentorum</name>
    <dbReference type="NCBI Taxonomy" id="3041258"/>
    <lineage>
        <taxon>Bacteria</taxon>
        <taxon>Pseudomonadati</taxon>
        <taxon>Verrucomicrobiota</taxon>
        <taxon>Opitutia</taxon>
        <taxon>Puniceicoccales</taxon>
        <taxon>Coraliomargaritaceae</taxon>
        <taxon>Thalassobacterium</taxon>
    </lineage>
</organism>
<accession>A0ABU1APE5</accession>
<feature type="signal peptide" evidence="2">
    <location>
        <begin position="1"/>
        <end position="19"/>
    </location>
</feature>
<feature type="chain" id="PRO_5045763207" description="PEP-CTERM protein-sorting domain-containing protein" evidence="2">
    <location>
        <begin position="20"/>
        <end position="271"/>
    </location>
</feature>
<keyword evidence="2" id="KW-0732">Signal</keyword>
<evidence type="ECO:0000256" key="2">
    <source>
        <dbReference type="SAM" id="SignalP"/>
    </source>
</evidence>
<comment type="caution">
    <text evidence="3">The sequence shown here is derived from an EMBL/GenBank/DDBJ whole genome shotgun (WGS) entry which is preliminary data.</text>
</comment>
<dbReference type="RefSeq" id="WP_308986071.1">
    <property type="nucleotide sequence ID" value="NZ_JARXIC010000028.1"/>
</dbReference>
<sequence>MKHTYIPIVLLSCVSLSHAEVVTFNPNFDLSSDTNTSGTTAYNPNGTSLDSGIVDDGSSSVDAVTYSFSDATTGINFSYVVTYTATDGFLNPEPNSGGFGVGYVPAGEDASETGWLDTQKFDADQFEGLTLAISNLNVDFTNYISGSIAGVTDPTLNAATVGFSTLTLSSVAANDTQLTITDGTNTYFGQPTTTGGYSFSDLGLSVTASSFTINVGDVVSETVTAGTDDRVRLHSLTHNIALDVVQIPEPSCFALFGGLGVLLVGLTKRRR</sequence>
<protein>
    <recommendedName>
        <fullName evidence="5">PEP-CTERM protein-sorting domain-containing protein</fullName>
    </recommendedName>
</protein>
<reference evidence="3 4" key="1">
    <citation type="submission" date="2023-04" db="EMBL/GenBank/DDBJ databases">
        <title>A novel bacteria isolated from coastal sediment.</title>
        <authorList>
            <person name="Liu X.-J."/>
            <person name="Du Z.-J."/>
        </authorList>
    </citation>
    <scope>NUCLEOTIDE SEQUENCE [LARGE SCALE GENOMIC DNA]</scope>
    <source>
        <strain evidence="3 4">SDUM461004</strain>
    </source>
</reference>
<keyword evidence="1" id="KW-1133">Transmembrane helix</keyword>
<dbReference type="EMBL" id="JARXIC010000028">
    <property type="protein sequence ID" value="MDQ8195621.1"/>
    <property type="molecule type" value="Genomic_DNA"/>
</dbReference>
<evidence type="ECO:0000313" key="4">
    <source>
        <dbReference type="Proteomes" id="UP001243717"/>
    </source>
</evidence>
<dbReference type="Proteomes" id="UP001243717">
    <property type="component" value="Unassembled WGS sequence"/>
</dbReference>
<keyword evidence="4" id="KW-1185">Reference proteome</keyword>
<evidence type="ECO:0000313" key="3">
    <source>
        <dbReference type="EMBL" id="MDQ8195621.1"/>
    </source>
</evidence>
<evidence type="ECO:0008006" key="5">
    <source>
        <dbReference type="Google" id="ProtNLM"/>
    </source>
</evidence>
<evidence type="ECO:0000256" key="1">
    <source>
        <dbReference type="SAM" id="Phobius"/>
    </source>
</evidence>
<keyword evidence="1" id="KW-0812">Transmembrane</keyword>
<proteinExistence type="predicted"/>